<evidence type="ECO:0000256" key="1">
    <source>
        <dbReference type="SAM" id="MobiDB-lite"/>
    </source>
</evidence>
<evidence type="ECO:0000313" key="2">
    <source>
        <dbReference type="EMBL" id="VVD05241.1"/>
    </source>
</evidence>
<dbReference type="Proteomes" id="UP000324832">
    <property type="component" value="Unassembled WGS sequence"/>
</dbReference>
<gene>
    <name evidence="2" type="ORF">LSINAPIS_LOCUS14821</name>
</gene>
<evidence type="ECO:0000313" key="3">
    <source>
        <dbReference type="Proteomes" id="UP000324832"/>
    </source>
</evidence>
<proteinExistence type="predicted"/>
<name>A0A5E4R3X9_9NEOP</name>
<protein>
    <submittedName>
        <fullName evidence="2">Uncharacterized protein</fullName>
    </submittedName>
</protein>
<feature type="region of interest" description="Disordered" evidence="1">
    <location>
        <begin position="19"/>
        <end position="38"/>
    </location>
</feature>
<feature type="compositionally biased region" description="Polar residues" evidence="1">
    <location>
        <begin position="25"/>
        <end position="38"/>
    </location>
</feature>
<accession>A0A5E4R3X9</accession>
<organism evidence="2 3">
    <name type="scientific">Leptidea sinapis</name>
    <dbReference type="NCBI Taxonomy" id="189913"/>
    <lineage>
        <taxon>Eukaryota</taxon>
        <taxon>Metazoa</taxon>
        <taxon>Ecdysozoa</taxon>
        <taxon>Arthropoda</taxon>
        <taxon>Hexapoda</taxon>
        <taxon>Insecta</taxon>
        <taxon>Pterygota</taxon>
        <taxon>Neoptera</taxon>
        <taxon>Endopterygota</taxon>
        <taxon>Lepidoptera</taxon>
        <taxon>Glossata</taxon>
        <taxon>Ditrysia</taxon>
        <taxon>Papilionoidea</taxon>
        <taxon>Pieridae</taxon>
        <taxon>Dismorphiinae</taxon>
        <taxon>Leptidea</taxon>
    </lineage>
</organism>
<dbReference type="AlphaFoldDB" id="A0A5E4R3X9"/>
<reference evidence="2 3" key="1">
    <citation type="submission" date="2017-07" db="EMBL/GenBank/DDBJ databases">
        <authorList>
            <person name="Talla V."/>
            <person name="Backstrom N."/>
        </authorList>
    </citation>
    <scope>NUCLEOTIDE SEQUENCE [LARGE SCALE GENOMIC DNA]</scope>
</reference>
<dbReference type="EMBL" id="FZQP02006947">
    <property type="protein sequence ID" value="VVD05241.1"/>
    <property type="molecule type" value="Genomic_DNA"/>
</dbReference>
<keyword evidence="3" id="KW-1185">Reference proteome</keyword>
<sequence length="83" mass="9013">MSDTAMEIFHAYVNKEEVPVAPSKGPSSSSATTGETTCMSSTIVHTTEIPVAVNESKKSELNVDTLAQSRSLFRDRRTESSTF</sequence>